<dbReference type="PANTHER" id="PTHR33546">
    <property type="entry name" value="LARGE, MULTIFUNCTIONAL SECRETED PROTEIN-RELATED"/>
    <property type="match status" value="1"/>
</dbReference>
<keyword evidence="13" id="KW-1185">Reference proteome</keyword>
<dbReference type="InterPro" id="IPR013830">
    <property type="entry name" value="SGNH_hydro"/>
</dbReference>
<evidence type="ECO:0000256" key="9">
    <source>
        <dbReference type="PROSITE-ProRule" id="PRU00433"/>
    </source>
</evidence>
<dbReference type="InterPro" id="IPR008979">
    <property type="entry name" value="Galactose-bd-like_sf"/>
</dbReference>
<dbReference type="Pfam" id="PF22633">
    <property type="entry name" value="F5_F8_type_C_2"/>
    <property type="match status" value="1"/>
</dbReference>
<dbReference type="InterPro" id="IPR036909">
    <property type="entry name" value="Cyt_c-like_dom_sf"/>
</dbReference>
<dbReference type="InterPro" id="IPR029062">
    <property type="entry name" value="Class_I_gatase-like"/>
</dbReference>
<evidence type="ECO:0000256" key="4">
    <source>
        <dbReference type="ARBA" id="ARBA00022837"/>
    </source>
</evidence>
<keyword evidence="7" id="KW-0186">Copper</keyword>
<evidence type="ECO:0000256" key="8">
    <source>
        <dbReference type="ARBA" id="ARBA00023157"/>
    </source>
</evidence>
<evidence type="ECO:0000256" key="6">
    <source>
        <dbReference type="ARBA" id="ARBA00023004"/>
    </source>
</evidence>
<keyword evidence="6 9" id="KW-0408">Iron</keyword>
<evidence type="ECO:0000256" key="5">
    <source>
        <dbReference type="ARBA" id="ARBA00022982"/>
    </source>
</evidence>
<evidence type="ECO:0000256" key="7">
    <source>
        <dbReference type="ARBA" id="ARBA00023008"/>
    </source>
</evidence>
<dbReference type="InterPro" id="IPR036514">
    <property type="entry name" value="SGNH_hydro_sf"/>
</dbReference>
<dbReference type="SUPFAM" id="SSF52317">
    <property type="entry name" value="Class I glutamine amidotransferase-like"/>
    <property type="match status" value="1"/>
</dbReference>
<feature type="region of interest" description="Disordered" evidence="10">
    <location>
        <begin position="357"/>
        <end position="403"/>
    </location>
</feature>
<dbReference type="InterPro" id="IPR011042">
    <property type="entry name" value="6-blade_b-propeller_TolB-like"/>
</dbReference>
<keyword evidence="4" id="KW-0106">Calcium</keyword>
<keyword evidence="5" id="KW-0249">Electron transport</keyword>
<evidence type="ECO:0000256" key="3">
    <source>
        <dbReference type="ARBA" id="ARBA00022723"/>
    </source>
</evidence>
<dbReference type="EMBL" id="CP042910">
    <property type="protein sequence ID" value="QEG16781.1"/>
    <property type="molecule type" value="Genomic_DNA"/>
</dbReference>
<dbReference type="Pfam" id="PF23500">
    <property type="entry name" value="DUF7133"/>
    <property type="match status" value="1"/>
</dbReference>
<dbReference type="InterPro" id="IPR055557">
    <property type="entry name" value="DUF7133"/>
</dbReference>
<evidence type="ECO:0000313" key="12">
    <source>
        <dbReference type="EMBL" id="QEG16781.1"/>
    </source>
</evidence>
<accession>A0ABX5YM24</accession>
<dbReference type="Gene3D" id="2.120.10.30">
    <property type="entry name" value="TolB, C-terminal domain"/>
    <property type="match status" value="1"/>
</dbReference>
<keyword evidence="1" id="KW-0813">Transport</keyword>
<evidence type="ECO:0000256" key="2">
    <source>
        <dbReference type="ARBA" id="ARBA00022617"/>
    </source>
</evidence>
<gene>
    <name evidence="12" type="ORF">GmarT_26490</name>
</gene>
<dbReference type="Gene3D" id="3.40.50.1110">
    <property type="entry name" value="SGNH hydrolase"/>
    <property type="match status" value="1"/>
</dbReference>
<reference evidence="12 13" key="1">
    <citation type="submission" date="2019-08" db="EMBL/GenBank/DDBJ databases">
        <title>Deep-cultivation of Planctomycetes and their phenomic and genomic characterization uncovers novel biology.</title>
        <authorList>
            <person name="Wiegand S."/>
            <person name="Jogler M."/>
            <person name="Boedeker C."/>
            <person name="Pinto D."/>
            <person name="Vollmers J."/>
            <person name="Rivas-Marin E."/>
            <person name="Kohn T."/>
            <person name="Peeters S.H."/>
            <person name="Heuer A."/>
            <person name="Rast P."/>
            <person name="Oberbeckmann S."/>
            <person name="Bunk B."/>
            <person name="Jeske O."/>
            <person name="Meyerdierks A."/>
            <person name="Storesund J.E."/>
            <person name="Kallscheuer N."/>
            <person name="Luecker S."/>
            <person name="Lage O.M."/>
            <person name="Pohl T."/>
            <person name="Merkel B.J."/>
            <person name="Hornburger P."/>
            <person name="Mueller R.-W."/>
            <person name="Bruemmer F."/>
            <person name="Labrenz M."/>
            <person name="Spormann A.M."/>
            <person name="Op den Camp H."/>
            <person name="Overmann J."/>
            <person name="Amann R."/>
            <person name="Jetten M.S.M."/>
            <person name="Mascher T."/>
            <person name="Medema M.H."/>
            <person name="Devos D.P."/>
            <person name="Kaster A.-K."/>
            <person name="Ovreas L."/>
            <person name="Rohde M."/>
            <person name="Galperin M.Y."/>
            <person name="Jogler C."/>
        </authorList>
    </citation>
    <scope>NUCLEOTIDE SEQUENCE [LARGE SCALE GENOMIC DNA]</scope>
    <source>
        <strain evidence="12 13">DSM 8797</strain>
    </source>
</reference>
<dbReference type="InterPro" id="IPR011041">
    <property type="entry name" value="Quinoprot_gluc/sorb_DH_b-prop"/>
</dbReference>
<dbReference type="Gene3D" id="1.10.760.10">
    <property type="entry name" value="Cytochrome c-like domain"/>
    <property type="match status" value="1"/>
</dbReference>
<protein>
    <submittedName>
        <fullName evidence="12">Auracyanin-A</fullName>
    </submittedName>
</protein>
<evidence type="ECO:0000256" key="1">
    <source>
        <dbReference type="ARBA" id="ARBA00022448"/>
    </source>
</evidence>
<dbReference type="SUPFAM" id="SSF52266">
    <property type="entry name" value="SGNH hydrolase"/>
    <property type="match status" value="1"/>
</dbReference>
<dbReference type="SUPFAM" id="SSF49785">
    <property type="entry name" value="Galactose-binding domain-like"/>
    <property type="match status" value="1"/>
</dbReference>
<dbReference type="InterPro" id="IPR029010">
    <property type="entry name" value="ThuA-like"/>
</dbReference>
<dbReference type="Pfam" id="PF06283">
    <property type="entry name" value="ThuA"/>
    <property type="match status" value="1"/>
</dbReference>
<dbReference type="CDD" id="cd04233">
    <property type="entry name" value="Auracyanin"/>
    <property type="match status" value="1"/>
</dbReference>
<dbReference type="SUPFAM" id="SSF49503">
    <property type="entry name" value="Cupredoxins"/>
    <property type="match status" value="1"/>
</dbReference>
<dbReference type="InterPro" id="IPR013427">
    <property type="entry name" value="Haem-bd_dom_put"/>
</dbReference>
<dbReference type="InterPro" id="IPR028871">
    <property type="entry name" value="BlueCu_1_BS"/>
</dbReference>
<dbReference type="InterPro" id="IPR000923">
    <property type="entry name" value="BlueCu_1"/>
</dbReference>
<keyword evidence="8" id="KW-1015">Disulfide bond</keyword>
<proteinExistence type="predicted"/>
<dbReference type="PANTHER" id="PTHR33546:SF1">
    <property type="entry name" value="LARGE, MULTIFUNCTIONAL SECRETED PROTEIN"/>
    <property type="match status" value="1"/>
</dbReference>
<dbReference type="InterPro" id="IPR009056">
    <property type="entry name" value="Cyt_c-like_dom"/>
</dbReference>
<dbReference type="InterPro" id="IPR006585">
    <property type="entry name" value="FTP1"/>
</dbReference>
<dbReference type="Gene3D" id="2.60.120.260">
    <property type="entry name" value="Galactose-binding domain-like"/>
    <property type="match status" value="1"/>
</dbReference>
<keyword evidence="2 9" id="KW-0349">Heme</keyword>
<dbReference type="Gene3D" id="3.40.50.880">
    <property type="match status" value="1"/>
</dbReference>
<dbReference type="InterPro" id="IPR013428">
    <property type="entry name" value="Membrane-bound_put_N"/>
</dbReference>
<dbReference type="PROSITE" id="PS51007">
    <property type="entry name" value="CYTC"/>
    <property type="match status" value="1"/>
</dbReference>
<dbReference type="SUPFAM" id="SSF50952">
    <property type="entry name" value="Soluble quinoprotein glucose dehydrogenase"/>
    <property type="match status" value="1"/>
</dbReference>
<evidence type="ECO:0000259" key="11">
    <source>
        <dbReference type="PROSITE" id="PS51007"/>
    </source>
</evidence>
<dbReference type="Proteomes" id="UP000322887">
    <property type="component" value="Chromosome"/>
</dbReference>
<organism evidence="12 13">
    <name type="scientific">Gimesia maris</name>
    <dbReference type="NCBI Taxonomy" id="122"/>
    <lineage>
        <taxon>Bacteria</taxon>
        <taxon>Pseudomonadati</taxon>
        <taxon>Planctomycetota</taxon>
        <taxon>Planctomycetia</taxon>
        <taxon>Planctomycetales</taxon>
        <taxon>Planctomycetaceae</taxon>
        <taxon>Gimesia</taxon>
    </lineage>
</organism>
<evidence type="ECO:0000256" key="10">
    <source>
        <dbReference type="SAM" id="MobiDB-lite"/>
    </source>
</evidence>
<feature type="compositionally biased region" description="Basic residues" evidence="10">
    <location>
        <begin position="367"/>
        <end position="379"/>
    </location>
</feature>
<evidence type="ECO:0000313" key="13">
    <source>
        <dbReference type="Proteomes" id="UP000322887"/>
    </source>
</evidence>
<dbReference type="SMART" id="SM00607">
    <property type="entry name" value="FTP"/>
    <property type="match status" value="1"/>
</dbReference>
<dbReference type="NCBIfam" id="TIGR02603">
    <property type="entry name" value="CxxCH_TIGR02603"/>
    <property type="match status" value="1"/>
</dbReference>
<name>A0ABX5YM24_9PLAN</name>
<dbReference type="CDD" id="cd01834">
    <property type="entry name" value="SGNH_hydrolase_like_2"/>
    <property type="match status" value="1"/>
</dbReference>
<dbReference type="Gene3D" id="2.60.40.420">
    <property type="entry name" value="Cupredoxins - blue copper proteins"/>
    <property type="match status" value="1"/>
</dbReference>
<feature type="compositionally biased region" description="Basic and acidic residues" evidence="10">
    <location>
        <begin position="380"/>
        <end position="391"/>
    </location>
</feature>
<dbReference type="InterPro" id="IPR008972">
    <property type="entry name" value="Cupredoxin"/>
</dbReference>
<feature type="domain" description="Cytochrome c" evidence="11">
    <location>
        <begin position="1572"/>
        <end position="1717"/>
    </location>
</feature>
<dbReference type="NCBIfam" id="TIGR02604">
    <property type="entry name" value="Piru_Ver_Nterm"/>
    <property type="match status" value="1"/>
</dbReference>
<feature type="region of interest" description="Disordered" evidence="10">
    <location>
        <begin position="258"/>
        <end position="284"/>
    </location>
</feature>
<dbReference type="PROSITE" id="PS00196">
    <property type="entry name" value="COPPER_BLUE"/>
    <property type="match status" value="1"/>
</dbReference>
<dbReference type="Pfam" id="PF00127">
    <property type="entry name" value="Copper-bind"/>
    <property type="match status" value="1"/>
</dbReference>
<dbReference type="SUPFAM" id="SSF46626">
    <property type="entry name" value="Cytochrome c"/>
    <property type="match status" value="1"/>
</dbReference>
<dbReference type="Pfam" id="PF13472">
    <property type="entry name" value="Lipase_GDSL_2"/>
    <property type="match status" value="1"/>
</dbReference>
<keyword evidence="3 9" id="KW-0479">Metal-binding</keyword>
<sequence length="1728" mass="191181">MNFNLILCRSFNTDNARTMKPFFLRCAVPSLKSAGWTVALCLSLCVTSFVSAAPLVYEGTEGPGKGKHIVFLAGDHEYRSEESLPELARILAKHHGFKCTVLFNIDPETGEIVAGNSNMPGLETLKTADLAVVFLRFQNFPKEQMQHFVDYLKRGGPAVGMRTATHAFNMPATAPFSEYSYNSKDKDYELGFGHQVLGQTWVGHYGTNHKQSTRIKVVDDKKNHPILRGVKDIWVQAGGYVGKPTDGEVLTMAQPLNGMKQDSPADETKPPMPSEWTRTYTSPSGKKGRVFTTLYGTPEDLLNEGYRRMLVNACFWALGMEDAIKEDADVDLVGPFKPNTFGNGTYARGIKPEAYAGFKSPIPANHNTKKPKVKHKGHHHSQEKNNKPEKKTSRKPTASIATGKPAQFVRIELPGDKRILTLAEVEVISGGKNIAKGGKATQSSTMGSAVAAKALDGNKSSDWGKGGQTHTANAGTKNPWWEVDLGQPVDVEKIGIWNRQGFEGRLEDFTLTLLDANRKEVFKVAKVAAPFTMEIDVKHGGKLEYLTFRGSAGVPYKSTSKSVGAESHSQNDDPTLVDVPAGYRDPLPFAFQQGDVVAILGNGLPDRMQHDGWLETLLQSELQGKQVRFRNMSASGDRVDSFPRSKGAATITEYLRHVKADVVFAFFGFNESFEGVKQADEYQRKLVDFVKRTRGSKANGKSFPRIVLFSPIAHEDTGNKNVPDGKAHNIQLAAYTKATAAAAREAGVGYVDLFHPSLQMFKESSAPLTINGVHLTEEGNKKLAEIISSSLSGHQVSASQTMEPLRSAVLDKAYKWNNRYRARDGNDVWGGRSILKFTNDQTNAVVLQHELSMLDVMTNNRDERIWAVAKGEDLKVDDSNVPQPVKVISNVGGGSKSSSAVKEGNLNYISGEEGIQHMALADGFEVSLFADEKQFPELVNPVQMQFDTKGRLWAAVWPTYPKWEPLKEMNDALIILHDDDNDGKADRVTEFARIQNPLGFEFWNGGVLVASAPEIVFLKDTDGDDVADVRTVMLQGLDSSDTHHAANNLIYGPDGAIYWQSGVFMVHNHEHPWGPSLQASESAMYRFDPRRFTISMHAINSPNPHGISFDYWGYHYATDGTGGRAYQVRPDKAGFKMHELLKKEVRPVTASEVVSSAHFPEDMQGDFLICNVIGFLGIKHYDLARNAEDGTVWGEPAGDDLAVMRVNADGSRTEDKSKGLMMSGDKNFRPADAIFAPDGSLYFCDWHNVIIGHMQHNVRDPNRDHQHGRIYRMTAKGRPLQEPVAIDGQPIAALLENLKSPIDGIRHRTRVELSERDSEAVIAATREWVKQFDPNKKEDAHHLLEALWLHQQHNDRNLELLGVLLKSPEPHARIAANTVKHLWFNVESTMRGGVIAESEEAATQKSGILSDTPELTTIRIGTVRERMRYDVTKLTVKPGKKVKLTFANPDYMPHNIMLVNPGKADEVGLAAIDLGASGFSVGFVPESKEILWASKLVDHGQEETIEFVAPTMEGAYPYICSFPGHHLLMRGTMYVTNDLKEFLAKNPEQVTKITEWKLADLEADLKRVGQHRNFTRGQQVFTKLACAQCHKLNKDSTTLGNNLSIGPNLDEVIKKHKNDPKAILAEILEPSRKIEDKYKTVLILLDDGRSLNGNIVAEDQTSITIVTGPPQVKEQKVLKSAIEFQRSSPVSIMPAALLNTLGKEEILDLLAYVLSGGNAKDAAFHHHH</sequence>